<sequence>MKIQKVIYWVATGLLSALVLMSAGMYVFNYENIKVVFANLGYPTYIIYPLAAAKVLAVVAILTKKSAWLKEWAYAGLFFDFLLAVAAHVAIADGEHYGAIVALVLLTASYYFDRKIFSS</sequence>
<evidence type="ECO:0000256" key="2">
    <source>
        <dbReference type="ARBA" id="ARBA00022692"/>
    </source>
</evidence>
<dbReference type="Pfam" id="PF13564">
    <property type="entry name" value="DoxX_2"/>
    <property type="match status" value="1"/>
</dbReference>
<feature type="transmembrane region" description="Helical" evidence="5">
    <location>
        <begin position="7"/>
        <end position="28"/>
    </location>
</feature>
<accession>A1ZLE1</accession>
<dbReference type="InterPro" id="IPR032808">
    <property type="entry name" value="DoxX"/>
</dbReference>
<evidence type="ECO:0000256" key="3">
    <source>
        <dbReference type="ARBA" id="ARBA00022989"/>
    </source>
</evidence>
<reference evidence="6 7" key="1">
    <citation type="submission" date="2007-01" db="EMBL/GenBank/DDBJ databases">
        <authorList>
            <person name="Haygood M."/>
            <person name="Podell S."/>
            <person name="Anderson C."/>
            <person name="Hopkinson B."/>
            <person name="Roe K."/>
            <person name="Barbeau K."/>
            <person name="Gaasterland T."/>
            <person name="Ferriera S."/>
            <person name="Johnson J."/>
            <person name="Kravitz S."/>
            <person name="Beeson K."/>
            <person name="Sutton G."/>
            <person name="Rogers Y.-H."/>
            <person name="Friedman R."/>
            <person name="Frazier M."/>
            <person name="Venter J.C."/>
        </authorList>
    </citation>
    <scope>NUCLEOTIDE SEQUENCE [LARGE SCALE GENOMIC DNA]</scope>
    <source>
        <strain evidence="6 7">ATCC 23134</strain>
    </source>
</reference>
<feature type="transmembrane region" description="Helical" evidence="5">
    <location>
        <begin position="40"/>
        <end position="62"/>
    </location>
</feature>
<evidence type="ECO:0000256" key="5">
    <source>
        <dbReference type="SAM" id="Phobius"/>
    </source>
</evidence>
<dbReference type="OrthoDB" id="7960583at2"/>
<feature type="transmembrane region" description="Helical" evidence="5">
    <location>
        <begin position="74"/>
        <end position="91"/>
    </location>
</feature>
<keyword evidence="4 5" id="KW-0472">Membrane</keyword>
<keyword evidence="2 5" id="KW-0812">Transmembrane</keyword>
<evidence type="ECO:0000313" key="6">
    <source>
        <dbReference type="EMBL" id="EAY28695.1"/>
    </source>
</evidence>
<keyword evidence="3 5" id="KW-1133">Transmembrane helix</keyword>
<evidence type="ECO:0000256" key="4">
    <source>
        <dbReference type="ARBA" id="ARBA00023136"/>
    </source>
</evidence>
<evidence type="ECO:0000256" key="1">
    <source>
        <dbReference type="ARBA" id="ARBA00004141"/>
    </source>
</evidence>
<dbReference type="EMBL" id="AAWS01000014">
    <property type="protein sequence ID" value="EAY28695.1"/>
    <property type="molecule type" value="Genomic_DNA"/>
</dbReference>
<dbReference type="Proteomes" id="UP000004095">
    <property type="component" value="Unassembled WGS sequence"/>
</dbReference>
<dbReference type="GO" id="GO:0016020">
    <property type="term" value="C:membrane"/>
    <property type="evidence" value="ECO:0007669"/>
    <property type="project" value="UniProtKB-SubCell"/>
</dbReference>
<dbReference type="AlphaFoldDB" id="A1ZLE1"/>
<dbReference type="eggNOG" id="ENOG5031BQE">
    <property type="taxonomic scope" value="Bacteria"/>
</dbReference>
<comment type="caution">
    <text evidence="6">The sequence shown here is derived from an EMBL/GenBank/DDBJ whole genome shotgun (WGS) entry which is preliminary data.</text>
</comment>
<evidence type="ECO:0000313" key="7">
    <source>
        <dbReference type="Proteomes" id="UP000004095"/>
    </source>
</evidence>
<comment type="subcellular location">
    <subcellularLocation>
        <location evidence="1">Membrane</location>
        <topology evidence="1">Multi-pass membrane protein</topology>
    </subcellularLocation>
</comment>
<gene>
    <name evidence="6" type="ORF">M23134_07793</name>
</gene>
<name>A1ZLE1_MICM2</name>
<proteinExistence type="predicted"/>
<dbReference type="RefSeq" id="WP_002697420.1">
    <property type="nucleotide sequence ID" value="NZ_AAWS01000014.1"/>
</dbReference>
<evidence type="ECO:0008006" key="8">
    <source>
        <dbReference type="Google" id="ProtNLM"/>
    </source>
</evidence>
<organism evidence="6 7">
    <name type="scientific">Microscilla marina ATCC 23134</name>
    <dbReference type="NCBI Taxonomy" id="313606"/>
    <lineage>
        <taxon>Bacteria</taxon>
        <taxon>Pseudomonadati</taxon>
        <taxon>Bacteroidota</taxon>
        <taxon>Cytophagia</taxon>
        <taxon>Cytophagales</taxon>
        <taxon>Microscillaceae</taxon>
        <taxon>Microscilla</taxon>
    </lineage>
</organism>
<keyword evidence="7" id="KW-1185">Reference proteome</keyword>
<protein>
    <recommendedName>
        <fullName evidence="8">DoxX family protein</fullName>
    </recommendedName>
</protein>
<feature type="transmembrane region" description="Helical" evidence="5">
    <location>
        <begin position="97"/>
        <end position="113"/>
    </location>
</feature>